<protein>
    <submittedName>
        <fullName evidence="2">Uncharacterized protein</fullName>
    </submittedName>
</protein>
<gene>
    <name evidence="2" type="ORF">HUG17_2382</name>
</gene>
<feature type="region of interest" description="Disordered" evidence="1">
    <location>
        <begin position="660"/>
        <end position="707"/>
    </location>
</feature>
<proteinExistence type="predicted"/>
<feature type="compositionally biased region" description="Polar residues" evidence="1">
    <location>
        <begin position="660"/>
        <end position="671"/>
    </location>
</feature>
<dbReference type="PANTHER" id="PTHR45691:SF6">
    <property type="entry name" value="PROTEIN DIAPHANOUS"/>
    <property type="match status" value="1"/>
</dbReference>
<sequence length="1313" mass="141543">MASISQIIWPNQSPNDTMHPAIRLNLIGQNQSVANAFVTADSPQQADEDLINSVMINPEDIQFIVPNQPDQIGEQVVEQIREQLGSRPISLGELKNKNMSFTLEMPGIQMNRTVHTNISDQTIVRRQHGQYQMPLPIPAKPFVMQTYMKKPNKIPVEHVYVVANSPKAATFSNYTSVPAPVPAYPPSVNAHASYASYPSPPINSYLAPLPTANYSADQSSLNSKPTTTTTTIYSSLPPVHSNTSHSKIVNQKPNAGGHVYVVANNNPPPPPPPASYTNAQAAQLNTSSSYTQKQPATPKIYTTNLPPLLKPKTDYASYLSQTGSASYVNPNNQPKVIYRYIEVCNGKPHNYNVRQDSQESAEALYNGYSKLSAVQSQLEHLKQMVQYYQSLIPQLNSYAQQYATVGAAAVMNPYEAIGRLPQYPTTVSIPSTRYGVPPQQAAAASYSSSYPAAYSTPTTETHDGGNVKMSYYAIEMSILLFGHNRLLSISIVIIVLISIFRLPNCSSLQTQPQQLKAWGGIQNPFVRDSDDHDANSAGSSTTDVDDNSNNTSQPLMLNGTANTSTITTGPHLVVSGRLVTPAAHHRIAQPLVHSSSSSSALFRAPMNATTQMRAPSVYYGTPLVLNHTIPIPHVPSHWRMASSLYRQPTTIPAPLILNQTTQPSIESTTTDALVDSNTDDIAERKVSNDSNETADGEISNDDDGSDGSHRSFFGDFGSFFGSAGKGKHLLAKEEEYEDEYEEEKPPKKLLGKLGGKKGEGKKVLALPIKEPEYEEPVVQVKPVKKLKIKKPKVQPVVVEEYAAPAPAALPVATVLAPPVPLSGSYGGAAPVKPLLNSGYAPAPPPVAYPGHYRIDSQPKGKFIPHFRQDFTANVDNSTSRDGQTFDDSSLNSTVVESRATMTGIRAAPSYGSQVIPGYLAQEVTSHLNLRNNSTLNATNVDDRNKYNVNSGGVTHASLNLNSYSDPYGGHVYNLSPDYGYSAYAYPPPPAVYQPPPPSAAYPRPPPPAVYPPPPPPAAYSSSAYAVPAPAAYPAPAYLPPPPSNAAAPALSYTKVLSKVLGYYPAQSSAYLANYSTQYDYTMPVAVVNVFCSDSKYPCSCTIYLTEINSYNMLISGVCSGLPKNSKFMMNLYPSGDITAGCNALDHGSLGYRYAAAAAIELGVIKSDYHGVAFVNKLKHASIGVTCDKYGYKDSILGRAVGLVEIAMPAALAIPVPVAAIPTAYPASSYRRNAAGYSTASLSTGYSGAPSLALPSLNLALTPNKIAACGVIGLAGKDNSYETRELKSKLIANAKHEEMVEYRRNQDQHKQTKL</sequence>
<dbReference type="EMBL" id="SDOV01000001">
    <property type="protein sequence ID" value="KAH7646844.1"/>
    <property type="molecule type" value="Genomic_DNA"/>
</dbReference>
<organism evidence="2">
    <name type="scientific">Dermatophagoides farinae</name>
    <name type="common">American house dust mite</name>
    <dbReference type="NCBI Taxonomy" id="6954"/>
    <lineage>
        <taxon>Eukaryota</taxon>
        <taxon>Metazoa</taxon>
        <taxon>Ecdysozoa</taxon>
        <taxon>Arthropoda</taxon>
        <taxon>Chelicerata</taxon>
        <taxon>Arachnida</taxon>
        <taxon>Acari</taxon>
        <taxon>Acariformes</taxon>
        <taxon>Sarcoptiformes</taxon>
        <taxon>Astigmata</taxon>
        <taxon>Psoroptidia</taxon>
        <taxon>Analgoidea</taxon>
        <taxon>Pyroglyphidae</taxon>
        <taxon>Dermatophagoidinae</taxon>
        <taxon>Dermatophagoides</taxon>
    </lineage>
</organism>
<evidence type="ECO:0000256" key="1">
    <source>
        <dbReference type="SAM" id="MobiDB-lite"/>
    </source>
</evidence>
<feature type="compositionally biased region" description="Acidic residues" evidence="1">
    <location>
        <begin position="692"/>
        <end position="705"/>
    </location>
</feature>
<dbReference type="GO" id="GO:0005884">
    <property type="term" value="C:actin filament"/>
    <property type="evidence" value="ECO:0007669"/>
    <property type="project" value="TreeGrafter"/>
</dbReference>
<comment type="caution">
    <text evidence="2">The sequence shown here is derived from an EMBL/GenBank/DDBJ whole genome shotgun (WGS) entry which is preliminary data.</text>
</comment>
<feature type="region of interest" description="Disordered" evidence="1">
    <location>
        <begin position="737"/>
        <end position="757"/>
    </location>
</feature>
<name>A0A9D4P9R9_DERFA</name>
<evidence type="ECO:0000313" key="2">
    <source>
        <dbReference type="EMBL" id="KAH7646844.1"/>
    </source>
</evidence>
<dbReference type="PANTHER" id="PTHR45691">
    <property type="entry name" value="PROTEIN DIAPHANOUS"/>
    <property type="match status" value="1"/>
</dbReference>
<dbReference type="InterPro" id="IPR051412">
    <property type="entry name" value="Formin_Homology_Diaphanous_sf"/>
</dbReference>
<feature type="compositionally biased region" description="Polar residues" evidence="1">
    <location>
        <begin position="536"/>
        <end position="561"/>
    </location>
</feature>
<reference evidence="2" key="2">
    <citation type="journal article" date="2021" name="World Allergy Organ. J.">
        <title>Chromosome-level assembly of Dermatophagoides farinae genome and transcriptome reveals two novel allergens Der f 37 and Der f 39.</title>
        <authorList>
            <person name="Chen J."/>
            <person name="Cai Z."/>
            <person name="Fan D."/>
            <person name="Hu J."/>
            <person name="Hou Y."/>
            <person name="He Y."/>
            <person name="Zhang Z."/>
            <person name="Zhao Z."/>
            <person name="Gao P."/>
            <person name="Hu W."/>
            <person name="Sun J."/>
            <person name="Li J."/>
            <person name="Ji K."/>
        </authorList>
    </citation>
    <scope>NUCLEOTIDE SEQUENCE</scope>
    <source>
        <strain evidence="2">JKM2019</strain>
    </source>
</reference>
<accession>A0A9D4P9R9</accession>
<feature type="region of interest" description="Disordered" evidence="1">
    <location>
        <begin position="526"/>
        <end position="561"/>
    </location>
</feature>
<dbReference type="GO" id="GO:0030041">
    <property type="term" value="P:actin filament polymerization"/>
    <property type="evidence" value="ECO:0007669"/>
    <property type="project" value="TreeGrafter"/>
</dbReference>
<dbReference type="Proteomes" id="UP000828236">
    <property type="component" value="Unassembled WGS sequence"/>
</dbReference>
<reference evidence="2" key="1">
    <citation type="submission" date="2020-06" db="EMBL/GenBank/DDBJ databases">
        <authorList>
            <person name="Ji K."/>
            <person name="Li J."/>
        </authorList>
    </citation>
    <scope>NUCLEOTIDE SEQUENCE</scope>
    <source>
        <strain evidence="2">JKM2019</strain>
        <tissue evidence="2">Whole body</tissue>
    </source>
</reference>